<dbReference type="EMBL" id="GGEC01089881">
    <property type="protein sequence ID" value="MBX70365.1"/>
    <property type="molecule type" value="Transcribed_RNA"/>
</dbReference>
<dbReference type="AlphaFoldDB" id="A0A2P2QTT9"/>
<proteinExistence type="predicted"/>
<organism evidence="1">
    <name type="scientific">Rhizophora mucronata</name>
    <name type="common">Asiatic mangrove</name>
    <dbReference type="NCBI Taxonomy" id="61149"/>
    <lineage>
        <taxon>Eukaryota</taxon>
        <taxon>Viridiplantae</taxon>
        <taxon>Streptophyta</taxon>
        <taxon>Embryophyta</taxon>
        <taxon>Tracheophyta</taxon>
        <taxon>Spermatophyta</taxon>
        <taxon>Magnoliopsida</taxon>
        <taxon>eudicotyledons</taxon>
        <taxon>Gunneridae</taxon>
        <taxon>Pentapetalae</taxon>
        <taxon>rosids</taxon>
        <taxon>fabids</taxon>
        <taxon>Malpighiales</taxon>
        <taxon>Rhizophoraceae</taxon>
        <taxon>Rhizophora</taxon>
    </lineage>
</organism>
<sequence>MLAANQPHIHTNMIKKNINMTTSSTSKVSNMVVCSYNLASLGGKIKNKFKS</sequence>
<reference evidence="1" key="1">
    <citation type="submission" date="2018-02" db="EMBL/GenBank/DDBJ databases">
        <title>Rhizophora mucronata_Transcriptome.</title>
        <authorList>
            <person name="Meera S.P."/>
            <person name="Sreeshan A."/>
            <person name="Augustine A."/>
        </authorList>
    </citation>
    <scope>NUCLEOTIDE SEQUENCE</scope>
    <source>
        <tissue evidence="1">Leaf</tissue>
    </source>
</reference>
<evidence type="ECO:0000313" key="1">
    <source>
        <dbReference type="EMBL" id="MBX70365.1"/>
    </source>
</evidence>
<accession>A0A2P2QTT9</accession>
<protein>
    <submittedName>
        <fullName evidence="1">Uncharacterized protein</fullName>
    </submittedName>
</protein>
<name>A0A2P2QTT9_RHIMU</name>